<evidence type="ECO:0000256" key="2">
    <source>
        <dbReference type="ARBA" id="ARBA00009347"/>
    </source>
</evidence>
<dbReference type="AlphaFoldDB" id="A0A5E7CFE9"/>
<dbReference type="OrthoDB" id="2450120at2"/>
<dbReference type="PANTHER" id="PTHR43884">
    <property type="entry name" value="ACYL-COA DEHYDROGENASE"/>
    <property type="match status" value="1"/>
</dbReference>
<dbReference type="GO" id="GO:0050660">
    <property type="term" value="F:flavin adenine dinucleotide binding"/>
    <property type="evidence" value="ECO:0007669"/>
    <property type="project" value="InterPro"/>
</dbReference>
<comment type="cofactor">
    <cofactor evidence="1">
        <name>FAD</name>
        <dbReference type="ChEBI" id="CHEBI:57692"/>
    </cofactor>
</comment>
<comment type="similarity">
    <text evidence="2">Belongs to the acyl-CoA dehydrogenase family.</text>
</comment>
<reference evidence="7 8" key="1">
    <citation type="submission" date="2019-09" db="EMBL/GenBank/DDBJ databases">
        <authorList>
            <person name="Chandra G."/>
            <person name="Truman W A."/>
        </authorList>
    </citation>
    <scope>NUCLEOTIDE SEQUENCE [LARGE SCALE GENOMIC DNA]</scope>
    <source>
        <strain evidence="7">PS833</strain>
    </source>
</reference>
<dbReference type="InterPro" id="IPR009100">
    <property type="entry name" value="AcylCoA_DH/oxidase_NM_dom_sf"/>
</dbReference>
<dbReference type="Gene3D" id="1.20.140.10">
    <property type="entry name" value="Butyryl-CoA Dehydrogenase, subunit A, domain 3"/>
    <property type="match status" value="1"/>
</dbReference>
<keyword evidence="4" id="KW-0274">FAD</keyword>
<evidence type="ECO:0000256" key="3">
    <source>
        <dbReference type="ARBA" id="ARBA00022630"/>
    </source>
</evidence>
<dbReference type="SUPFAM" id="SSF56645">
    <property type="entry name" value="Acyl-CoA dehydrogenase NM domain-like"/>
    <property type="match status" value="1"/>
</dbReference>
<name>A0A5E7CFE9_PSEFL</name>
<protein>
    <recommendedName>
        <fullName evidence="6">Acyl-CoA dehydrogenase/oxidase C-terminal domain-containing protein</fullName>
    </recommendedName>
</protein>
<feature type="domain" description="Acyl-CoA dehydrogenase/oxidase C-terminal" evidence="6">
    <location>
        <begin position="185"/>
        <end position="292"/>
    </location>
</feature>
<dbReference type="EMBL" id="CABVHU010000006">
    <property type="protein sequence ID" value="VVO03629.1"/>
    <property type="molecule type" value="Genomic_DNA"/>
</dbReference>
<dbReference type="InterPro" id="IPR037069">
    <property type="entry name" value="AcylCoA_DH/ox_N_sf"/>
</dbReference>
<evidence type="ECO:0000256" key="5">
    <source>
        <dbReference type="ARBA" id="ARBA00023002"/>
    </source>
</evidence>
<evidence type="ECO:0000313" key="8">
    <source>
        <dbReference type="Proteomes" id="UP000409037"/>
    </source>
</evidence>
<evidence type="ECO:0000313" key="7">
    <source>
        <dbReference type="EMBL" id="VVO03629.1"/>
    </source>
</evidence>
<dbReference type="SUPFAM" id="SSF47203">
    <property type="entry name" value="Acyl-CoA dehydrogenase C-terminal domain-like"/>
    <property type="match status" value="1"/>
</dbReference>
<organism evidence="7 8">
    <name type="scientific">Pseudomonas fluorescens</name>
    <dbReference type="NCBI Taxonomy" id="294"/>
    <lineage>
        <taxon>Bacteria</taxon>
        <taxon>Pseudomonadati</taxon>
        <taxon>Pseudomonadota</taxon>
        <taxon>Gammaproteobacteria</taxon>
        <taxon>Pseudomonadales</taxon>
        <taxon>Pseudomonadaceae</taxon>
        <taxon>Pseudomonas</taxon>
    </lineage>
</organism>
<sequence>MSLDILIINAFDEWLKGEVTPERVRHIDLGESADSLWRSLNEQGFADLLLPEELGGAAANATTACHLLVAAGGAALPLPLASTWWGRFALAEANLPIPDGPITLATGRRESEAILCHRVPYATSAQWVLATLADGTWLLPIGAAQGQPPGVHASQARDLFWPVLPDNAQRLPLNRNWIALGAAFSAALIAGAGERVLQLTLEYANTRQQFGKSIASMQSTQQAISVLAEEVAATRMAAQLALRDAIWPTAIASAVAKARSSAAAVRICTIAHAVMGAIGISEEFDLQLFTRRLYEWRADYGSESAWHTFIGQSALEGSGSSLEFFEQHLPTT</sequence>
<gene>
    <name evidence="7" type="ORF">PS833_02862</name>
</gene>
<evidence type="ECO:0000259" key="6">
    <source>
        <dbReference type="Pfam" id="PF00441"/>
    </source>
</evidence>
<evidence type="ECO:0000256" key="1">
    <source>
        <dbReference type="ARBA" id="ARBA00001974"/>
    </source>
</evidence>
<dbReference type="PANTHER" id="PTHR43884:SF20">
    <property type="entry name" value="ACYL-COA DEHYDROGENASE FADE28"/>
    <property type="match status" value="1"/>
</dbReference>
<dbReference type="Proteomes" id="UP000409037">
    <property type="component" value="Unassembled WGS sequence"/>
</dbReference>
<evidence type="ECO:0000256" key="4">
    <source>
        <dbReference type="ARBA" id="ARBA00022827"/>
    </source>
</evidence>
<dbReference type="InterPro" id="IPR036250">
    <property type="entry name" value="AcylCo_DH-like_C"/>
</dbReference>
<dbReference type="InterPro" id="IPR009075">
    <property type="entry name" value="AcylCo_DH/oxidase_C"/>
</dbReference>
<keyword evidence="3" id="KW-0285">Flavoprotein</keyword>
<dbReference type="Pfam" id="PF00441">
    <property type="entry name" value="Acyl-CoA_dh_1"/>
    <property type="match status" value="1"/>
</dbReference>
<dbReference type="RefSeq" id="WP_150798419.1">
    <property type="nucleotide sequence ID" value="NZ_CABVHU010000006.1"/>
</dbReference>
<proteinExistence type="inferred from homology"/>
<dbReference type="GO" id="GO:0003995">
    <property type="term" value="F:acyl-CoA dehydrogenase activity"/>
    <property type="evidence" value="ECO:0007669"/>
    <property type="project" value="TreeGrafter"/>
</dbReference>
<accession>A0A5E7CFE9</accession>
<keyword evidence="5" id="KW-0560">Oxidoreductase</keyword>
<dbReference type="Gene3D" id="1.10.540.10">
    <property type="entry name" value="Acyl-CoA dehydrogenase/oxidase, N-terminal domain"/>
    <property type="match status" value="1"/>
</dbReference>